<evidence type="ECO:0000313" key="1">
    <source>
        <dbReference type="EMBL" id="ACV78829.1"/>
    </source>
</evidence>
<evidence type="ECO:0000313" key="2">
    <source>
        <dbReference type="Proteomes" id="UP000002218"/>
    </source>
</evidence>
<dbReference type="EMBL" id="CP001737">
    <property type="protein sequence ID" value="ACV78829.1"/>
    <property type="molecule type" value="Genomic_DNA"/>
</dbReference>
<dbReference type="AlphaFoldDB" id="C8X6H4"/>
<sequence>MTGSGSAALPVRWILGAVVPLESVRSDRPDLASSLRATIDELTVEFGAHYSRQRIAEEATHAARDLSGSTRVEALPELVTRLVRVRLGQDSVAVSRR</sequence>
<reference evidence="1 2" key="2">
    <citation type="journal article" date="2010" name="Stand. Genomic Sci.">
        <title>Complete genome sequence of Nakamurella multipartita type strain (Y-104).</title>
        <authorList>
            <person name="Tice H."/>
            <person name="Mayilraj S."/>
            <person name="Sims D."/>
            <person name="Lapidus A."/>
            <person name="Nolan M."/>
            <person name="Lucas S."/>
            <person name="Glavina Del Rio T."/>
            <person name="Copeland A."/>
            <person name="Cheng J.F."/>
            <person name="Meincke L."/>
            <person name="Bruce D."/>
            <person name="Goodwin L."/>
            <person name="Pitluck S."/>
            <person name="Ivanova N."/>
            <person name="Mavromatis K."/>
            <person name="Ovchinnikova G."/>
            <person name="Pati A."/>
            <person name="Chen A."/>
            <person name="Palaniappan K."/>
            <person name="Land M."/>
            <person name="Hauser L."/>
            <person name="Chang Y.J."/>
            <person name="Jeffries C.D."/>
            <person name="Detter J.C."/>
            <person name="Brettin T."/>
            <person name="Rohde M."/>
            <person name="Goker M."/>
            <person name="Bristow J."/>
            <person name="Eisen J.A."/>
            <person name="Markowitz V."/>
            <person name="Hugenholtz P."/>
            <person name="Kyrpides N.C."/>
            <person name="Klenk H.P."/>
            <person name="Chen F."/>
        </authorList>
    </citation>
    <scope>NUCLEOTIDE SEQUENCE [LARGE SCALE GENOMIC DNA]</scope>
    <source>
        <strain evidence="2">ATCC 700099 / DSM 44233 / CIP 104796 / JCM 9543 / NBRC 105858 / Y-104</strain>
    </source>
</reference>
<dbReference type="KEGG" id="nml:Namu_2460"/>
<name>C8X6H4_NAKMY</name>
<dbReference type="HOGENOM" id="CLU_2343780_0_0_11"/>
<reference evidence="2" key="1">
    <citation type="submission" date="2009-09" db="EMBL/GenBank/DDBJ databases">
        <title>The complete genome of Nakamurella multipartita DSM 44233.</title>
        <authorList>
            <consortium name="US DOE Joint Genome Institute (JGI-PGF)"/>
            <person name="Lucas S."/>
            <person name="Copeland A."/>
            <person name="Lapidus A."/>
            <person name="Glavina del Rio T."/>
            <person name="Dalin E."/>
            <person name="Tice H."/>
            <person name="Bruce D."/>
            <person name="Goodwin L."/>
            <person name="Pitluck S."/>
            <person name="Kyrpides N."/>
            <person name="Mavromatis K."/>
            <person name="Ivanova N."/>
            <person name="Ovchinnikova G."/>
            <person name="Sims D."/>
            <person name="Meincke L."/>
            <person name="Brettin T."/>
            <person name="Detter J.C."/>
            <person name="Han C."/>
            <person name="Larimer F."/>
            <person name="Land M."/>
            <person name="Hauser L."/>
            <person name="Markowitz V."/>
            <person name="Cheng J.-F."/>
            <person name="Hugenholtz P."/>
            <person name="Woyke T."/>
            <person name="Wu D."/>
            <person name="Klenk H.-P."/>
            <person name="Eisen J.A."/>
        </authorList>
    </citation>
    <scope>NUCLEOTIDE SEQUENCE [LARGE SCALE GENOMIC DNA]</scope>
    <source>
        <strain evidence="2">ATCC 700099 / DSM 44233 / CIP 104796 / JCM 9543 / NBRC 105858 / Y-104</strain>
    </source>
</reference>
<accession>C8X6H4</accession>
<gene>
    <name evidence="1" type="ordered locus">Namu_2460</name>
</gene>
<organism evidence="1 2">
    <name type="scientific">Nakamurella multipartita (strain ATCC 700099 / DSM 44233 / CIP 104796 / JCM 9543 / NBRC 105858 / Y-104)</name>
    <name type="common">Microsphaera multipartita</name>
    <dbReference type="NCBI Taxonomy" id="479431"/>
    <lineage>
        <taxon>Bacteria</taxon>
        <taxon>Bacillati</taxon>
        <taxon>Actinomycetota</taxon>
        <taxon>Actinomycetes</taxon>
        <taxon>Nakamurellales</taxon>
        <taxon>Nakamurellaceae</taxon>
        <taxon>Nakamurella</taxon>
    </lineage>
</organism>
<proteinExistence type="predicted"/>
<dbReference type="InParanoid" id="C8X6H4"/>
<dbReference type="Proteomes" id="UP000002218">
    <property type="component" value="Chromosome"/>
</dbReference>
<keyword evidence="2" id="KW-1185">Reference proteome</keyword>
<protein>
    <submittedName>
        <fullName evidence="1">Uncharacterized protein</fullName>
    </submittedName>
</protein>